<dbReference type="Proteomes" id="UP000027153">
    <property type="component" value="Unassembled WGS sequence"/>
</dbReference>
<name>A0A062V334_9EURY</name>
<dbReference type="AlphaFoldDB" id="A0A062V334"/>
<comment type="caution">
    <text evidence="1">The sequence shown here is derived from an EMBL/GenBank/DDBJ whole genome shotgun (WGS) entry which is preliminary data.</text>
</comment>
<evidence type="ECO:0000313" key="2">
    <source>
        <dbReference type="Proteomes" id="UP000027153"/>
    </source>
</evidence>
<accession>A0A062V334</accession>
<evidence type="ECO:0000313" key="1">
    <source>
        <dbReference type="EMBL" id="KCZ73466.1"/>
    </source>
</evidence>
<sequence>MNTLTAQEATILLKNLAKYDLTDLEREAISMAVTAITTIEKLASEEVT</sequence>
<dbReference type="EMBL" id="JMIY01000001">
    <property type="protein sequence ID" value="KCZ73466.1"/>
    <property type="molecule type" value="Genomic_DNA"/>
</dbReference>
<keyword evidence="2" id="KW-1185">Reference proteome</keyword>
<dbReference type="RefSeq" id="WP_157833908.1">
    <property type="nucleotide sequence ID" value="NZ_JMIY01000001.1"/>
</dbReference>
<gene>
    <name evidence="1" type="ORF">ANME2D_00534</name>
</gene>
<reference evidence="1 2" key="1">
    <citation type="journal article" date="2013" name="Nature">
        <title>Anaerobic oxidation of methane coupled to nitrate reduction in a novel archaeal lineage.</title>
        <authorList>
            <person name="Haroon M.F."/>
            <person name="Hu S."/>
            <person name="Shi Y."/>
            <person name="Imelfort M."/>
            <person name="Keller J."/>
            <person name="Hugenholtz P."/>
            <person name="Yuan Z."/>
            <person name="Tyson G.W."/>
        </authorList>
    </citation>
    <scope>NUCLEOTIDE SEQUENCE [LARGE SCALE GENOMIC DNA]</scope>
    <source>
        <strain evidence="1 2">ANME-2d</strain>
    </source>
</reference>
<proteinExistence type="predicted"/>
<protein>
    <submittedName>
        <fullName evidence="1">Uncharacterized protein</fullName>
    </submittedName>
</protein>
<organism evidence="1 2">
    <name type="scientific">Candidatus Methanoperedens nitratireducens</name>
    <dbReference type="NCBI Taxonomy" id="1392998"/>
    <lineage>
        <taxon>Archaea</taxon>
        <taxon>Methanobacteriati</taxon>
        <taxon>Methanobacteriota</taxon>
        <taxon>Stenosarchaea group</taxon>
        <taxon>Methanomicrobia</taxon>
        <taxon>Methanosarcinales</taxon>
        <taxon>ANME-2 cluster</taxon>
        <taxon>Candidatus Methanoperedentaceae</taxon>
        <taxon>Candidatus Methanoperedens</taxon>
    </lineage>
</organism>